<dbReference type="Proteomes" id="UP001162483">
    <property type="component" value="Unassembled WGS sequence"/>
</dbReference>
<evidence type="ECO:0000256" key="3">
    <source>
        <dbReference type="ARBA" id="ARBA00022771"/>
    </source>
</evidence>
<evidence type="ECO:0000256" key="7">
    <source>
        <dbReference type="ARBA" id="ARBA00023163"/>
    </source>
</evidence>
<evidence type="ECO:0000313" key="11">
    <source>
        <dbReference type="EMBL" id="CAI9534533.1"/>
    </source>
</evidence>
<proteinExistence type="predicted"/>
<keyword evidence="5" id="KW-0805">Transcription regulation</keyword>
<accession>A0ABN9ALA5</accession>
<name>A0ABN9ALA5_9NEOB</name>
<organism evidence="11 12">
    <name type="scientific">Staurois parvus</name>
    <dbReference type="NCBI Taxonomy" id="386267"/>
    <lineage>
        <taxon>Eukaryota</taxon>
        <taxon>Metazoa</taxon>
        <taxon>Chordata</taxon>
        <taxon>Craniata</taxon>
        <taxon>Vertebrata</taxon>
        <taxon>Euteleostomi</taxon>
        <taxon>Amphibia</taxon>
        <taxon>Batrachia</taxon>
        <taxon>Anura</taxon>
        <taxon>Neobatrachia</taxon>
        <taxon>Ranoidea</taxon>
        <taxon>Ranidae</taxon>
        <taxon>Staurois</taxon>
    </lineage>
</organism>
<gene>
    <name evidence="11" type="ORF">SPARVUS_LOCUS653296</name>
</gene>
<reference evidence="11" key="1">
    <citation type="submission" date="2023-05" db="EMBL/GenBank/DDBJ databases">
        <authorList>
            <person name="Stuckert A."/>
        </authorList>
    </citation>
    <scope>NUCLEOTIDE SEQUENCE</scope>
</reference>
<dbReference type="InterPro" id="IPR013087">
    <property type="entry name" value="Znf_C2H2_type"/>
</dbReference>
<keyword evidence="4" id="KW-0862">Zinc</keyword>
<evidence type="ECO:0000256" key="5">
    <source>
        <dbReference type="ARBA" id="ARBA00023015"/>
    </source>
</evidence>
<evidence type="ECO:0000256" key="4">
    <source>
        <dbReference type="ARBA" id="ARBA00022833"/>
    </source>
</evidence>
<dbReference type="PANTHER" id="PTHR13006:SF7">
    <property type="entry name" value="ZINC FINGER PROTEIN 704"/>
    <property type="match status" value="1"/>
</dbReference>
<evidence type="ECO:0000256" key="2">
    <source>
        <dbReference type="ARBA" id="ARBA00022723"/>
    </source>
</evidence>
<sequence>MDKVTAAMVLTSLSTSPLVQNPSVRLTADVNGSWQETGCAPSSHDSSGYWSWSNTSDHSNPSTPSPPLFADNFRQYRCTAHPDDNADDTDNGNLLFEDPVPRKRKNSMKVMFKCLWKKCGKILSTAAGIKKHIRTIHLGRSGESDDCDGEEDFYYTEIRLNNDSGTEGFYSLSAVSPTYASVPSTVLLPSAGSYETIYTKTDTKLNTCLSRSAPNTYYLVNSDHAYQVNHEN</sequence>
<keyword evidence="6" id="KW-0238">DNA-binding</keyword>
<evidence type="ECO:0000256" key="6">
    <source>
        <dbReference type="ARBA" id="ARBA00023125"/>
    </source>
</evidence>
<comment type="caution">
    <text evidence="11">The sequence shown here is derived from an EMBL/GenBank/DDBJ whole genome shotgun (WGS) entry which is preliminary data.</text>
</comment>
<dbReference type="PANTHER" id="PTHR13006">
    <property type="entry name" value="PAPILLOMAVIRUS REGULATORY FACTOR PRF-1"/>
    <property type="match status" value="1"/>
</dbReference>
<dbReference type="PROSITE" id="PS50157">
    <property type="entry name" value="ZINC_FINGER_C2H2_2"/>
    <property type="match status" value="1"/>
</dbReference>
<evidence type="ECO:0000256" key="9">
    <source>
        <dbReference type="PROSITE-ProRule" id="PRU00042"/>
    </source>
</evidence>
<evidence type="ECO:0000256" key="8">
    <source>
        <dbReference type="ARBA" id="ARBA00023242"/>
    </source>
</evidence>
<keyword evidence="7" id="KW-0804">Transcription</keyword>
<dbReference type="EMBL" id="CATNWA010000211">
    <property type="protein sequence ID" value="CAI9534533.1"/>
    <property type="molecule type" value="Genomic_DNA"/>
</dbReference>
<protein>
    <recommendedName>
        <fullName evidence="10">C2H2-type domain-containing protein</fullName>
    </recommendedName>
</protein>
<dbReference type="InterPro" id="IPR052253">
    <property type="entry name" value="CR1/CR2-DNA-binding_regulator"/>
</dbReference>
<evidence type="ECO:0000256" key="1">
    <source>
        <dbReference type="ARBA" id="ARBA00004123"/>
    </source>
</evidence>
<keyword evidence="2" id="KW-0479">Metal-binding</keyword>
<feature type="domain" description="C2H2-type" evidence="10">
    <location>
        <begin position="112"/>
        <end position="142"/>
    </location>
</feature>
<keyword evidence="8" id="KW-0539">Nucleus</keyword>
<keyword evidence="3 9" id="KW-0863">Zinc-finger</keyword>
<keyword evidence="12" id="KW-1185">Reference proteome</keyword>
<dbReference type="PROSITE" id="PS00028">
    <property type="entry name" value="ZINC_FINGER_C2H2_1"/>
    <property type="match status" value="1"/>
</dbReference>
<comment type="subcellular location">
    <subcellularLocation>
        <location evidence="1">Nucleus</location>
    </subcellularLocation>
</comment>
<evidence type="ECO:0000259" key="10">
    <source>
        <dbReference type="PROSITE" id="PS50157"/>
    </source>
</evidence>
<evidence type="ECO:0000313" key="12">
    <source>
        <dbReference type="Proteomes" id="UP001162483"/>
    </source>
</evidence>